<proteinExistence type="predicted"/>
<accession>A0A3S1A2N1</accession>
<protein>
    <submittedName>
        <fullName evidence="1">Uncharacterized protein</fullName>
    </submittedName>
</protein>
<reference evidence="1 2" key="1">
    <citation type="submission" date="2018-12" db="EMBL/GenBank/DDBJ databases">
        <title>The genome sequences of Variovorax guangxiensis DSM 27352.</title>
        <authorList>
            <person name="Gao J."/>
            <person name="Sun J."/>
        </authorList>
    </citation>
    <scope>NUCLEOTIDE SEQUENCE [LARGE SCALE GENOMIC DNA]</scope>
    <source>
        <strain evidence="1 2">DSM 27352</strain>
    </source>
</reference>
<name>A0A3S1A2N1_9BURK</name>
<evidence type="ECO:0000313" key="2">
    <source>
        <dbReference type="Proteomes" id="UP000281118"/>
    </source>
</evidence>
<organism evidence="1 2">
    <name type="scientific">Variovorax guangxiensis</name>
    <dbReference type="NCBI Taxonomy" id="1775474"/>
    <lineage>
        <taxon>Bacteria</taxon>
        <taxon>Pseudomonadati</taxon>
        <taxon>Pseudomonadota</taxon>
        <taxon>Betaproteobacteria</taxon>
        <taxon>Burkholderiales</taxon>
        <taxon>Comamonadaceae</taxon>
        <taxon>Variovorax</taxon>
    </lineage>
</organism>
<comment type="caution">
    <text evidence="1">The sequence shown here is derived from an EMBL/GenBank/DDBJ whole genome shotgun (WGS) entry which is preliminary data.</text>
</comment>
<sequence length="55" mass="6108">MAATDVKAGRLAPALPQYRRAVRDLSVMYDASHEQVPKAVSVFVDMAVRKFNSRS</sequence>
<dbReference type="EMBL" id="RXFT01000003">
    <property type="protein sequence ID" value="RUR67524.1"/>
    <property type="molecule type" value="Genomic_DNA"/>
</dbReference>
<evidence type="ECO:0000313" key="1">
    <source>
        <dbReference type="EMBL" id="RUR67524.1"/>
    </source>
</evidence>
<dbReference type="AlphaFoldDB" id="A0A3S1A2N1"/>
<dbReference type="Gene3D" id="3.40.190.290">
    <property type="match status" value="1"/>
</dbReference>
<gene>
    <name evidence="1" type="ORF">EJP67_10705</name>
</gene>
<dbReference type="Proteomes" id="UP000281118">
    <property type="component" value="Unassembled WGS sequence"/>
</dbReference>